<comment type="caution">
    <text evidence="2">The sequence shown here is derived from an EMBL/GenBank/DDBJ whole genome shotgun (WGS) entry which is preliminary data.</text>
</comment>
<keyword evidence="3" id="KW-1185">Reference proteome</keyword>
<proteinExistence type="predicted"/>
<name>A0AAV9XBG1_9PEZI</name>
<feature type="transmembrane region" description="Helical" evidence="1">
    <location>
        <begin position="282"/>
        <end position="301"/>
    </location>
</feature>
<keyword evidence="1" id="KW-0812">Transmembrane</keyword>
<protein>
    <submittedName>
        <fullName evidence="2">Uncharacterized protein</fullName>
    </submittedName>
</protein>
<organism evidence="2 3">
    <name type="scientific">Orbilia ellipsospora</name>
    <dbReference type="NCBI Taxonomy" id="2528407"/>
    <lineage>
        <taxon>Eukaryota</taxon>
        <taxon>Fungi</taxon>
        <taxon>Dikarya</taxon>
        <taxon>Ascomycota</taxon>
        <taxon>Pezizomycotina</taxon>
        <taxon>Orbiliomycetes</taxon>
        <taxon>Orbiliales</taxon>
        <taxon>Orbiliaceae</taxon>
        <taxon>Orbilia</taxon>
    </lineage>
</organism>
<evidence type="ECO:0000313" key="2">
    <source>
        <dbReference type="EMBL" id="KAK6539263.1"/>
    </source>
</evidence>
<sequence>MVTIDEAIERLNDALSSQPWIAQLAGILPLTGFIDFIDTPTKLHIFELFGSVPLWCWPVTPGDSRLLLSDAYLQSICCLDRYGSSLAWHALDGRWGDSYPIINPETTRLCLASQSVREIVNEHDNMHEKKLRIQKLQIVHVTRTANANNGREPSENWFRFMFLDPFWMYSRRYFFTSMSGWFLLLGLIVFTAIYEYWIALTFLVIMPITGLIVSLIFGSRPKGLLVDSPSAFNRAVVVAEHMNATNWTVFYGESSIVNSLLNKQLESGRAPLSGRSYWLLRMWLRVAIVGQWAMVIASLAIQDMNAFVIAAWIIICVLSTSFLYPAEVASKAWMKSVGKIHLKRYETQTSSRRALLNTIMALNPDTFAEGSWDELYTGAMKWINPILETGQSRTDWEEATRTAMEQASHATIDDLASSRSPNEEEGFLSNTWNEANERFYWKKFIHEGIYLASKIIKEADLPGRRVSPSTSK</sequence>
<feature type="transmembrane region" description="Helical" evidence="1">
    <location>
        <begin position="307"/>
        <end position="326"/>
    </location>
</feature>
<feature type="transmembrane region" description="Helical" evidence="1">
    <location>
        <begin position="173"/>
        <end position="190"/>
    </location>
</feature>
<reference evidence="2 3" key="1">
    <citation type="submission" date="2019-10" db="EMBL/GenBank/DDBJ databases">
        <authorList>
            <person name="Palmer J.M."/>
        </authorList>
    </citation>
    <scope>NUCLEOTIDE SEQUENCE [LARGE SCALE GENOMIC DNA]</scope>
    <source>
        <strain evidence="2 3">TWF694</strain>
    </source>
</reference>
<dbReference type="AlphaFoldDB" id="A0AAV9XBG1"/>
<gene>
    <name evidence="2" type="ORF">TWF694_009498</name>
</gene>
<evidence type="ECO:0000256" key="1">
    <source>
        <dbReference type="SAM" id="Phobius"/>
    </source>
</evidence>
<keyword evidence="1" id="KW-0472">Membrane</keyword>
<feature type="transmembrane region" description="Helical" evidence="1">
    <location>
        <begin position="196"/>
        <end position="217"/>
    </location>
</feature>
<keyword evidence="1" id="KW-1133">Transmembrane helix</keyword>
<dbReference type="EMBL" id="JAVHJO010000006">
    <property type="protein sequence ID" value="KAK6539263.1"/>
    <property type="molecule type" value="Genomic_DNA"/>
</dbReference>
<accession>A0AAV9XBG1</accession>
<evidence type="ECO:0000313" key="3">
    <source>
        <dbReference type="Proteomes" id="UP001365542"/>
    </source>
</evidence>
<dbReference type="Proteomes" id="UP001365542">
    <property type="component" value="Unassembled WGS sequence"/>
</dbReference>